<comment type="caution">
    <text evidence="2">The sequence shown here is derived from an EMBL/GenBank/DDBJ whole genome shotgun (WGS) entry which is preliminary data.</text>
</comment>
<evidence type="ECO:0000313" key="5">
    <source>
        <dbReference type="Proteomes" id="UP000198424"/>
    </source>
</evidence>
<proteinExistence type="predicted"/>
<dbReference type="EMBL" id="JPRM01000006">
    <property type="protein sequence ID" value="KFF18431.1"/>
    <property type="molecule type" value="Genomic_DNA"/>
</dbReference>
<dbReference type="AlphaFoldDB" id="A0A086AP17"/>
<dbReference type="Proteomes" id="UP000198424">
    <property type="component" value="Unassembled WGS sequence"/>
</dbReference>
<dbReference type="eggNOG" id="ENOG50338DM">
    <property type="taxonomic scope" value="Bacteria"/>
</dbReference>
<organism evidence="2 4">
    <name type="scientific">Flavobacterium hydatis</name>
    <name type="common">Cytophaga aquatilis</name>
    <dbReference type="NCBI Taxonomy" id="991"/>
    <lineage>
        <taxon>Bacteria</taxon>
        <taxon>Pseudomonadati</taxon>
        <taxon>Bacteroidota</taxon>
        <taxon>Flavobacteriia</taxon>
        <taxon>Flavobacteriales</taxon>
        <taxon>Flavobacteriaceae</taxon>
        <taxon>Flavobacterium</taxon>
    </lineage>
</organism>
<reference evidence="3 5" key="2">
    <citation type="submission" date="2016-11" db="EMBL/GenBank/DDBJ databases">
        <title>Whole genomes of Flavobacteriaceae.</title>
        <authorList>
            <person name="Stine C."/>
            <person name="Li C."/>
            <person name="Tadesse D."/>
        </authorList>
    </citation>
    <scope>NUCLEOTIDE SEQUENCE [LARGE SCALE GENOMIC DNA]</scope>
    <source>
        <strain evidence="3 5">ATCC 29551</strain>
    </source>
</reference>
<accession>A0A086AP17</accession>
<reference evidence="2 4" key="1">
    <citation type="submission" date="2014-07" db="EMBL/GenBank/DDBJ databases">
        <title>Genome of Flavobacterium hydatis DSM 2063.</title>
        <authorList>
            <person name="Pipes S.E."/>
            <person name="Stropko S.J."/>
            <person name="Newman J.D."/>
        </authorList>
    </citation>
    <scope>NUCLEOTIDE SEQUENCE [LARGE SCALE GENOMIC DNA]</scope>
    <source>
        <strain evidence="2 4">DSM 2063</strain>
    </source>
</reference>
<feature type="chain" id="PRO_5001803129" description="DUF4421 domain-containing protein" evidence="1">
    <location>
        <begin position="33"/>
        <end position="266"/>
    </location>
</feature>
<dbReference type="Proteomes" id="UP000028712">
    <property type="component" value="Unassembled WGS sequence"/>
</dbReference>
<dbReference type="STRING" id="991.IW20_05920"/>
<name>A0A086AP17_FLAHY</name>
<keyword evidence="5" id="KW-1185">Reference proteome</keyword>
<evidence type="ECO:0000313" key="3">
    <source>
        <dbReference type="EMBL" id="OXA96821.1"/>
    </source>
</evidence>
<sequence>MHPTKQLNAIIKKIIKYCSLIVFILLASKTSAQNDTIFFDQNWKKSNKETALYYRIKPIKIKTKTAVGYKITDTDSLYVINDYYLKSNKIQFQGYSKDLEAEYLVGNAKWYNENDDTSETRNFNYQVNNNTPRFRIPEWPILYLGYSIATKSQFTGGLEFCLDCKEENKLFLGLGYGITSYDGKYYGLPDMHLSYNIQKSLFIKAGASDKNAYALAGLTFLNMIDLGFGYSAPFDREKIPVVKGFTFGVTFRFTNNKNVYGRLRMF</sequence>
<evidence type="ECO:0000256" key="1">
    <source>
        <dbReference type="SAM" id="SignalP"/>
    </source>
</evidence>
<keyword evidence="1" id="KW-0732">Signal</keyword>
<protein>
    <recommendedName>
        <fullName evidence="6">DUF4421 domain-containing protein</fullName>
    </recommendedName>
</protein>
<evidence type="ECO:0000313" key="4">
    <source>
        <dbReference type="Proteomes" id="UP000028712"/>
    </source>
</evidence>
<evidence type="ECO:0000313" key="2">
    <source>
        <dbReference type="EMBL" id="KFF18431.1"/>
    </source>
</evidence>
<evidence type="ECO:0008006" key="6">
    <source>
        <dbReference type="Google" id="ProtNLM"/>
    </source>
</evidence>
<feature type="signal peptide" evidence="1">
    <location>
        <begin position="1"/>
        <end position="32"/>
    </location>
</feature>
<dbReference type="EMBL" id="MUGY01000004">
    <property type="protein sequence ID" value="OXA96821.1"/>
    <property type="molecule type" value="Genomic_DNA"/>
</dbReference>
<dbReference type="RefSeq" id="WP_035619771.1">
    <property type="nucleotide sequence ID" value="NZ_JBEWQG010000001.1"/>
</dbReference>
<gene>
    <name evidence="3" type="ORF">B0A62_06100</name>
    <name evidence="2" type="ORF">IW20_05920</name>
</gene>